<protein>
    <recommendedName>
        <fullName evidence="2">G-protein coupled receptors family 2 profile 1 domain-containing protein</fullName>
    </recommendedName>
</protein>
<dbReference type="InterPro" id="IPR017983">
    <property type="entry name" value="GPCR_2_secretin-like_CS"/>
</dbReference>
<gene>
    <name evidence="3" type="ORF">L9F63_003258</name>
</gene>
<dbReference type="Pfam" id="PF02793">
    <property type="entry name" value="HRM"/>
    <property type="match status" value="1"/>
</dbReference>
<comment type="caution">
    <text evidence="3">The sequence shown here is derived from an EMBL/GenBank/DDBJ whole genome shotgun (WGS) entry which is preliminary data.</text>
</comment>
<dbReference type="PROSITE" id="PS50227">
    <property type="entry name" value="G_PROTEIN_RECEP_F2_3"/>
    <property type="match status" value="1"/>
</dbReference>
<keyword evidence="4" id="KW-1185">Reference proteome</keyword>
<dbReference type="GO" id="GO:0016020">
    <property type="term" value="C:membrane"/>
    <property type="evidence" value="ECO:0007669"/>
    <property type="project" value="InterPro"/>
</dbReference>
<feature type="signal peptide" evidence="1">
    <location>
        <begin position="1"/>
        <end position="20"/>
    </location>
</feature>
<sequence length="170" mass="19338">MEQWVRMLVFLILMPMVTLTEESSLPLCYWKNKGFTENGFQKVACAKCYAYMHTSNFVPGRKARLVEATLLNVGNITVEANFTLPHRQLIQTFSSESAVDKWTECCIKAAQCCTDMTNNVNIANGSDWCPWTWDGWLCWPQTPPGSTAQRPCPSFIRFGTTEHNCDCKVH</sequence>
<accession>A0AAD7ZL45</accession>
<dbReference type="Proteomes" id="UP001233999">
    <property type="component" value="Unassembled WGS sequence"/>
</dbReference>
<organism evidence="3 4">
    <name type="scientific">Diploptera punctata</name>
    <name type="common">Pacific beetle cockroach</name>
    <dbReference type="NCBI Taxonomy" id="6984"/>
    <lineage>
        <taxon>Eukaryota</taxon>
        <taxon>Metazoa</taxon>
        <taxon>Ecdysozoa</taxon>
        <taxon>Arthropoda</taxon>
        <taxon>Hexapoda</taxon>
        <taxon>Insecta</taxon>
        <taxon>Pterygota</taxon>
        <taxon>Neoptera</taxon>
        <taxon>Polyneoptera</taxon>
        <taxon>Dictyoptera</taxon>
        <taxon>Blattodea</taxon>
        <taxon>Blaberoidea</taxon>
        <taxon>Blaberidae</taxon>
        <taxon>Diplopterinae</taxon>
        <taxon>Diploptera</taxon>
    </lineage>
</organism>
<dbReference type="InterPro" id="IPR036445">
    <property type="entry name" value="GPCR_2_extracell_dom_sf"/>
</dbReference>
<evidence type="ECO:0000259" key="2">
    <source>
        <dbReference type="PROSITE" id="PS50227"/>
    </source>
</evidence>
<dbReference type="PROSITE" id="PS00649">
    <property type="entry name" value="G_PROTEIN_RECEP_F2_1"/>
    <property type="match status" value="1"/>
</dbReference>
<dbReference type="AlphaFoldDB" id="A0AAD7ZL45"/>
<keyword evidence="1" id="KW-0732">Signal</keyword>
<proteinExistence type="predicted"/>
<dbReference type="Gene3D" id="4.10.1240.10">
    <property type="entry name" value="GPCR, family 2, extracellular hormone receptor domain"/>
    <property type="match status" value="1"/>
</dbReference>
<evidence type="ECO:0000256" key="1">
    <source>
        <dbReference type="SAM" id="SignalP"/>
    </source>
</evidence>
<feature type="chain" id="PRO_5041925151" description="G-protein coupled receptors family 2 profile 1 domain-containing protein" evidence="1">
    <location>
        <begin position="21"/>
        <end position="170"/>
    </location>
</feature>
<dbReference type="GO" id="GO:0004930">
    <property type="term" value="F:G protein-coupled receptor activity"/>
    <property type="evidence" value="ECO:0007669"/>
    <property type="project" value="InterPro"/>
</dbReference>
<reference evidence="3" key="2">
    <citation type="submission" date="2023-05" db="EMBL/GenBank/DDBJ databases">
        <authorList>
            <person name="Fouks B."/>
        </authorList>
    </citation>
    <scope>NUCLEOTIDE SEQUENCE</scope>
    <source>
        <strain evidence="3">Stay&amp;Tobe</strain>
        <tissue evidence="3">Testes</tissue>
    </source>
</reference>
<evidence type="ECO:0000313" key="3">
    <source>
        <dbReference type="EMBL" id="KAJ9582405.1"/>
    </source>
</evidence>
<evidence type="ECO:0000313" key="4">
    <source>
        <dbReference type="Proteomes" id="UP001233999"/>
    </source>
</evidence>
<feature type="domain" description="G-protein coupled receptors family 2 profile 1" evidence="2">
    <location>
        <begin position="111"/>
        <end position="170"/>
    </location>
</feature>
<dbReference type="EMBL" id="JASPKZ010007802">
    <property type="protein sequence ID" value="KAJ9582405.1"/>
    <property type="molecule type" value="Genomic_DNA"/>
</dbReference>
<name>A0AAD7ZL45_DIPPU</name>
<reference evidence="3" key="1">
    <citation type="journal article" date="2023" name="IScience">
        <title>Live-bearing cockroach genome reveals convergent evolutionary mechanisms linked to viviparity in insects and beyond.</title>
        <authorList>
            <person name="Fouks B."/>
            <person name="Harrison M.C."/>
            <person name="Mikhailova A.A."/>
            <person name="Marchal E."/>
            <person name="English S."/>
            <person name="Carruthers M."/>
            <person name="Jennings E.C."/>
            <person name="Chiamaka E.L."/>
            <person name="Frigard R.A."/>
            <person name="Pippel M."/>
            <person name="Attardo G.M."/>
            <person name="Benoit J.B."/>
            <person name="Bornberg-Bauer E."/>
            <person name="Tobe S.S."/>
        </authorList>
    </citation>
    <scope>NUCLEOTIDE SEQUENCE</scope>
    <source>
        <strain evidence="3">Stay&amp;Tobe</strain>
    </source>
</reference>
<dbReference type="InterPro" id="IPR001879">
    <property type="entry name" value="GPCR_2_extracellular_dom"/>
</dbReference>
<dbReference type="SUPFAM" id="SSF111418">
    <property type="entry name" value="Hormone receptor domain"/>
    <property type="match status" value="1"/>
</dbReference>